<dbReference type="Gene3D" id="1.20.58.760">
    <property type="entry name" value="Peptidase M41"/>
    <property type="match status" value="1"/>
</dbReference>
<dbReference type="SUPFAM" id="SSF140990">
    <property type="entry name" value="FtsH protease domain-like"/>
    <property type="match status" value="1"/>
</dbReference>
<dbReference type="GO" id="GO:0004176">
    <property type="term" value="F:ATP-dependent peptidase activity"/>
    <property type="evidence" value="ECO:0007669"/>
    <property type="project" value="InterPro"/>
</dbReference>
<accession>A0A2G5CZY5</accession>
<name>A0A2G5CZY5_AQUCA</name>
<dbReference type="Proteomes" id="UP000230069">
    <property type="component" value="Unassembled WGS sequence"/>
</dbReference>
<evidence type="ECO:0000313" key="1">
    <source>
        <dbReference type="EMBL" id="PIA36810.1"/>
    </source>
</evidence>
<dbReference type="InParanoid" id="A0A2G5CZY5"/>
<dbReference type="EMBL" id="KZ305049">
    <property type="protein sequence ID" value="PIA36810.1"/>
    <property type="molecule type" value="Genomic_DNA"/>
</dbReference>
<keyword evidence="2" id="KW-1185">Reference proteome</keyword>
<dbReference type="GO" id="GO:0006508">
    <property type="term" value="P:proteolysis"/>
    <property type="evidence" value="ECO:0007669"/>
    <property type="project" value="InterPro"/>
</dbReference>
<proteinExistence type="predicted"/>
<dbReference type="InterPro" id="IPR037219">
    <property type="entry name" value="Peptidase_M41-like"/>
</dbReference>
<sequence>MVTTFGMHDIGPWNRIDSSAQSGYMIIRTPETQCQKGLAEDISSKWGYDHEWCHKLMLERLVGLMLLLNNCEALHIQLTDSAYKIALSHIKNNCEAMDKIVEILLKETITGDEFRAILCEWLPK</sequence>
<dbReference type="STRING" id="218851.A0A2G5CZY5"/>
<dbReference type="AlphaFoldDB" id="A0A2G5CZY5"/>
<gene>
    <name evidence="1" type="ORF">AQUCO_03200052v1</name>
</gene>
<evidence type="ECO:0000313" key="2">
    <source>
        <dbReference type="Proteomes" id="UP000230069"/>
    </source>
</evidence>
<dbReference type="GO" id="GO:0004222">
    <property type="term" value="F:metalloendopeptidase activity"/>
    <property type="evidence" value="ECO:0007669"/>
    <property type="project" value="InterPro"/>
</dbReference>
<reference evidence="1 2" key="1">
    <citation type="submission" date="2017-09" db="EMBL/GenBank/DDBJ databases">
        <title>WGS assembly of Aquilegia coerulea Goldsmith.</title>
        <authorList>
            <person name="Hodges S."/>
            <person name="Kramer E."/>
            <person name="Nordborg M."/>
            <person name="Tomkins J."/>
            <person name="Borevitz J."/>
            <person name="Derieg N."/>
            <person name="Yan J."/>
            <person name="Mihaltcheva S."/>
            <person name="Hayes R.D."/>
            <person name="Rokhsar D."/>
        </authorList>
    </citation>
    <scope>NUCLEOTIDE SEQUENCE [LARGE SCALE GENOMIC DNA]</scope>
    <source>
        <strain evidence="2">cv. Goldsmith</strain>
    </source>
</reference>
<protein>
    <submittedName>
        <fullName evidence="1">Uncharacterized protein</fullName>
    </submittedName>
</protein>
<dbReference type="OrthoDB" id="1000557at2759"/>
<dbReference type="GO" id="GO:0005524">
    <property type="term" value="F:ATP binding"/>
    <property type="evidence" value="ECO:0007669"/>
    <property type="project" value="InterPro"/>
</dbReference>
<organism evidence="1 2">
    <name type="scientific">Aquilegia coerulea</name>
    <name type="common">Rocky mountain columbine</name>
    <dbReference type="NCBI Taxonomy" id="218851"/>
    <lineage>
        <taxon>Eukaryota</taxon>
        <taxon>Viridiplantae</taxon>
        <taxon>Streptophyta</taxon>
        <taxon>Embryophyta</taxon>
        <taxon>Tracheophyta</taxon>
        <taxon>Spermatophyta</taxon>
        <taxon>Magnoliopsida</taxon>
        <taxon>Ranunculales</taxon>
        <taxon>Ranunculaceae</taxon>
        <taxon>Thalictroideae</taxon>
        <taxon>Aquilegia</taxon>
    </lineage>
</organism>